<dbReference type="HAMAP" id="MF_01007">
    <property type="entry name" value="16SrRNA_methyltr_H"/>
    <property type="match status" value="1"/>
</dbReference>
<evidence type="ECO:0000313" key="8">
    <source>
        <dbReference type="EMBL" id="MBU9738240.1"/>
    </source>
</evidence>
<dbReference type="PROSITE" id="PS51186">
    <property type="entry name" value="GNAT"/>
    <property type="match status" value="1"/>
</dbReference>
<dbReference type="EC" id="2.1.1.199" evidence="6"/>
<comment type="catalytic activity">
    <reaction evidence="6">
        <text>cytidine(1402) in 16S rRNA + S-adenosyl-L-methionine = N(4)-methylcytidine(1402) in 16S rRNA + S-adenosyl-L-homocysteine + H(+)</text>
        <dbReference type="Rhea" id="RHEA:42928"/>
        <dbReference type="Rhea" id="RHEA-COMP:10286"/>
        <dbReference type="Rhea" id="RHEA-COMP:10287"/>
        <dbReference type="ChEBI" id="CHEBI:15378"/>
        <dbReference type="ChEBI" id="CHEBI:57856"/>
        <dbReference type="ChEBI" id="CHEBI:59789"/>
        <dbReference type="ChEBI" id="CHEBI:74506"/>
        <dbReference type="ChEBI" id="CHEBI:82748"/>
        <dbReference type="EC" id="2.1.1.199"/>
    </reaction>
</comment>
<evidence type="ECO:0000259" key="7">
    <source>
        <dbReference type="PROSITE" id="PS51186"/>
    </source>
</evidence>
<dbReference type="Gene3D" id="3.40.630.30">
    <property type="match status" value="1"/>
</dbReference>
<dbReference type="SUPFAM" id="SSF55729">
    <property type="entry name" value="Acyl-CoA N-acyltransferases (Nat)"/>
    <property type="match status" value="1"/>
</dbReference>
<sequence length="527" mass="60716">MNQKGGVEGWNNNQILETERLYLRRMTQDDYCSLCKILQDPEVMYAYEHAFSGQEVQEWLDRQLERYEEYGFGLWAVILKETGEMIGQCGITMQDWNDRRVPEIGYLFQKSCWHRGYAMEAAAACRDYAFQTLDMEEVFSIIRETNLASIRVAERNGMSLKGSFVKHYYHCYMPHLVYSVEREPKHRRRVRYKGTHPRRFEEKYKELDPLKYADTVEKVIRKGSTPAGMHISICVREILDFLKIRPGQTGLDATLGYGGHTQKMLECLKGEGHLFALDVDPIELAKTRERLGKCGYGPEILTIRQMNFADIDQLAAETGPFDFALADLGVSSMQIDNPERGFSYKQEGPLDLRLNPEKGIPASERLREITREELEGMLLENADEPYAAQISRAVFSEIRKGREIATTTQLREIIGNALSFLPENERKEGIKKSCQRTFQALRIDVNSEFEVLEEFLEKLPDVLKSGGRVAILTFHSGEDRLVKKSFQRLCRAGVYQDFSREVIRPSAEECAMNSRARSTKMRWAVKA</sequence>
<name>A0A949NIL6_9FIRM</name>
<dbReference type="PANTHER" id="PTHR11265">
    <property type="entry name" value="S-ADENOSYL-METHYLTRANSFERASE MRAW"/>
    <property type="match status" value="1"/>
</dbReference>
<dbReference type="SUPFAM" id="SSF81799">
    <property type="entry name" value="Putative methyltransferase TM0872, insert domain"/>
    <property type="match status" value="1"/>
</dbReference>
<comment type="function">
    <text evidence="6">Specifically methylates the N4 position of cytidine in position 1402 (C1402) of 16S rRNA.</text>
</comment>
<dbReference type="InterPro" id="IPR002903">
    <property type="entry name" value="RsmH"/>
</dbReference>
<evidence type="ECO:0000313" key="9">
    <source>
        <dbReference type="Proteomes" id="UP000712157"/>
    </source>
</evidence>
<dbReference type="Proteomes" id="UP000712157">
    <property type="component" value="Unassembled WGS sequence"/>
</dbReference>
<feature type="binding site" evidence="6">
    <location>
        <position position="334"/>
    </location>
    <ligand>
        <name>S-adenosyl-L-methionine</name>
        <dbReference type="ChEBI" id="CHEBI:59789"/>
    </ligand>
</feature>
<feature type="binding site" evidence="6">
    <location>
        <position position="308"/>
    </location>
    <ligand>
        <name>S-adenosyl-L-methionine</name>
        <dbReference type="ChEBI" id="CHEBI:59789"/>
    </ligand>
</feature>
<keyword evidence="3 6" id="KW-0489">Methyltransferase</keyword>
<feature type="domain" description="N-acetyltransferase" evidence="7">
    <location>
        <begin position="21"/>
        <end position="183"/>
    </location>
</feature>
<gene>
    <name evidence="6 8" type="primary">rsmH</name>
    <name evidence="8" type="ORF">KTH89_16980</name>
</gene>
<dbReference type="InterPro" id="IPR023397">
    <property type="entry name" value="SAM-dep_MeTrfase_MraW_recog"/>
</dbReference>
<feature type="binding site" evidence="6">
    <location>
        <position position="327"/>
    </location>
    <ligand>
        <name>S-adenosyl-L-methionine</name>
        <dbReference type="ChEBI" id="CHEBI:59789"/>
    </ligand>
</feature>
<keyword evidence="6" id="KW-0963">Cytoplasm</keyword>
<dbReference type="Gene3D" id="1.10.150.170">
    <property type="entry name" value="Putative methyltransferase TM0872, insert domain"/>
    <property type="match status" value="1"/>
</dbReference>
<feature type="binding site" evidence="6">
    <location>
        <position position="278"/>
    </location>
    <ligand>
        <name>S-adenosyl-L-methionine</name>
        <dbReference type="ChEBI" id="CHEBI:59789"/>
    </ligand>
</feature>
<dbReference type="Pfam" id="PF01795">
    <property type="entry name" value="Methyltransf_5"/>
    <property type="match status" value="1"/>
</dbReference>
<reference evidence="8" key="1">
    <citation type="submission" date="2021-06" db="EMBL/GenBank/DDBJ databases">
        <title>Description of novel taxa of the family Lachnospiraceae.</title>
        <authorList>
            <person name="Chaplin A.V."/>
            <person name="Sokolova S.R."/>
            <person name="Pikina A.P."/>
            <person name="Korzhanova M."/>
            <person name="Belova V."/>
            <person name="Korostin D."/>
            <person name="Efimov B.A."/>
        </authorList>
    </citation>
    <scope>NUCLEOTIDE SEQUENCE</scope>
    <source>
        <strain evidence="8">ASD5720</strain>
    </source>
</reference>
<dbReference type="AlphaFoldDB" id="A0A949NIL6"/>
<protein>
    <recommendedName>
        <fullName evidence="6">Ribosomal RNA small subunit methyltransferase H</fullName>
        <ecNumber evidence="6">2.1.1.199</ecNumber>
    </recommendedName>
    <alternativeName>
        <fullName evidence="6">16S rRNA m(4)C1402 methyltransferase</fullName>
    </alternativeName>
    <alternativeName>
        <fullName evidence="6">rRNA (cytosine-N(4)-)-methyltransferase RsmH</fullName>
    </alternativeName>
</protein>
<dbReference type="InterPro" id="IPR029063">
    <property type="entry name" value="SAM-dependent_MTases_sf"/>
</dbReference>
<dbReference type="GO" id="GO:0016747">
    <property type="term" value="F:acyltransferase activity, transferring groups other than amino-acyl groups"/>
    <property type="evidence" value="ECO:0007669"/>
    <property type="project" value="InterPro"/>
</dbReference>
<evidence type="ECO:0000256" key="1">
    <source>
        <dbReference type="ARBA" id="ARBA00010396"/>
    </source>
</evidence>
<dbReference type="SUPFAM" id="SSF53335">
    <property type="entry name" value="S-adenosyl-L-methionine-dependent methyltransferases"/>
    <property type="match status" value="1"/>
</dbReference>
<dbReference type="InterPro" id="IPR016181">
    <property type="entry name" value="Acyl_CoA_acyltransferase"/>
</dbReference>
<dbReference type="Gene3D" id="3.40.50.150">
    <property type="entry name" value="Vaccinia Virus protein VP39"/>
    <property type="match status" value="1"/>
</dbReference>
<dbReference type="GO" id="GO:0070475">
    <property type="term" value="P:rRNA base methylation"/>
    <property type="evidence" value="ECO:0007669"/>
    <property type="project" value="UniProtKB-UniRule"/>
</dbReference>
<dbReference type="PANTHER" id="PTHR11265:SF0">
    <property type="entry name" value="12S RRNA N4-METHYLCYTIDINE METHYLTRANSFERASE"/>
    <property type="match status" value="1"/>
</dbReference>
<proteinExistence type="inferred from homology"/>
<dbReference type="GO" id="GO:0005737">
    <property type="term" value="C:cytoplasm"/>
    <property type="evidence" value="ECO:0007669"/>
    <property type="project" value="UniProtKB-SubCell"/>
</dbReference>
<keyword evidence="5 6" id="KW-0949">S-adenosyl-L-methionine</keyword>
<accession>A0A949NIL6</accession>
<dbReference type="GO" id="GO:0071424">
    <property type="term" value="F:rRNA (cytosine-N4-)-methyltransferase activity"/>
    <property type="evidence" value="ECO:0007669"/>
    <property type="project" value="UniProtKB-UniRule"/>
</dbReference>
<evidence type="ECO:0000256" key="5">
    <source>
        <dbReference type="ARBA" id="ARBA00022691"/>
    </source>
</evidence>
<dbReference type="InterPro" id="IPR000182">
    <property type="entry name" value="GNAT_dom"/>
</dbReference>
<dbReference type="Pfam" id="PF13302">
    <property type="entry name" value="Acetyltransf_3"/>
    <property type="match status" value="1"/>
</dbReference>
<organism evidence="8 9">
    <name type="scientific">Diplocloster agilis</name>
    <dbReference type="NCBI Taxonomy" id="2850323"/>
    <lineage>
        <taxon>Bacteria</taxon>
        <taxon>Bacillati</taxon>
        <taxon>Bacillota</taxon>
        <taxon>Clostridia</taxon>
        <taxon>Lachnospirales</taxon>
        <taxon>Lachnospiraceae</taxon>
        <taxon>Diplocloster</taxon>
    </lineage>
</organism>
<feature type="binding site" evidence="6">
    <location>
        <begin position="258"/>
        <end position="260"/>
    </location>
    <ligand>
        <name>S-adenosyl-L-methionine</name>
        <dbReference type="ChEBI" id="CHEBI:59789"/>
    </ligand>
</feature>
<comment type="similarity">
    <text evidence="1 6">Belongs to the methyltransferase superfamily. RsmH family.</text>
</comment>
<keyword evidence="2 6" id="KW-0698">rRNA processing</keyword>
<evidence type="ECO:0000256" key="3">
    <source>
        <dbReference type="ARBA" id="ARBA00022603"/>
    </source>
</evidence>
<dbReference type="NCBIfam" id="TIGR00006">
    <property type="entry name" value="16S rRNA (cytosine(1402)-N(4))-methyltransferase RsmH"/>
    <property type="match status" value="1"/>
</dbReference>
<evidence type="ECO:0000256" key="4">
    <source>
        <dbReference type="ARBA" id="ARBA00022679"/>
    </source>
</evidence>
<comment type="subcellular location">
    <subcellularLocation>
        <location evidence="6">Cytoplasm</location>
    </subcellularLocation>
</comment>
<keyword evidence="9" id="KW-1185">Reference proteome</keyword>
<evidence type="ECO:0000256" key="2">
    <source>
        <dbReference type="ARBA" id="ARBA00022552"/>
    </source>
</evidence>
<comment type="caution">
    <text evidence="8">The sequence shown here is derived from an EMBL/GenBank/DDBJ whole genome shotgun (WGS) entry which is preliminary data.</text>
</comment>
<keyword evidence="4 6" id="KW-0808">Transferase</keyword>
<evidence type="ECO:0000256" key="6">
    <source>
        <dbReference type="HAMAP-Rule" id="MF_01007"/>
    </source>
</evidence>
<dbReference type="EMBL" id="JAHQCW010000031">
    <property type="protein sequence ID" value="MBU9738240.1"/>
    <property type="molecule type" value="Genomic_DNA"/>
</dbReference>